<dbReference type="InterPro" id="IPR011990">
    <property type="entry name" value="TPR-like_helical_dom_sf"/>
</dbReference>
<gene>
    <name evidence="2" type="ORF">V5R04_04625</name>
</gene>
<organism evidence="2">
    <name type="scientific">Jonesiaceae bacterium BS-20</name>
    <dbReference type="NCBI Taxonomy" id="3120821"/>
    <lineage>
        <taxon>Bacteria</taxon>
        <taxon>Bacillati</taxon>
        <taxon>Actinomycetota</taxon>
        <taxon>Actinomycetes</taxon>
        <taxon>Micrococcales</taxon>
        <taxon>Jonesiaceae</taxon>
    </lineage>
</organism>
<evidence type="ECO:0000256" key="1">
    <source>
        <dbReference type="SAM" id="Phobius"/>
    </source>
</evidence>
<dbReference type="AlphaFoldDB" id="A0AAU7DZV5"/>
<reference evidence="2" key="1">
    <citation type="submission" date="2024-02" db="EMBL/GenBank/DDBJ databases">
        <title>Tomenella chthoni gen. nov. sp. nov., a member of the family Jonesiaceae isolated from bat guano.</title>
        <authorList>
            <person name="Miller S.L."/>
            <person name="King J."/>
            <person name="Sankaranarayanan K."/>
            <person name="Lawson P.A."/>
        </authorList>
    </citation>
    <scope>NUCLEOTIDE SEQUENCE</scope>
    <source>
        <strain evidence="2">BS-20</strain>
    </source>
</reference>
<keyword evidence="1" id="KW-0472">Membrane</keyword>
<dbReference type="Gene3D" id="1.25.40.10">
    <property type="entry name" value="Tetratricopeptide repeat domain"/>
    <property type="match status" value="1"/>
</dbReference>
<dbReference type="SUPFAM" id="SSF48452">
    <property type="entry name" value="TPR-like"/>
    <property type="match status" value="1"/>
</dbReference>
<evidence type="ECO:0000313" key="2">
    <source>
        <dbReference type="EMBL" id="XBH22513.1"/>
    </source>
</evidence>
<feature type="transmembrane region" description="Helical" evidence="1">
    <location>
        <begin position="12"/>
        <end position="31"/>
    </location>
</feature>
<name>A0AAU7DZV5_9MICO</name>
<accession>A0AAU7DZV5</accession>
<keyword evidence="1" id="KW-1133">Transmembrane helix</keyword>
<feature type="transmembrane region" description="Helical" evidence="1">
    <location>
        <begin position="37"/>
        <end position="57"/>
    </location>
</feature>
<keyword evidence="1" id="KW-0812">Transmembrane</keyword>
<proteinExistence type="predicted"/>
<dbReference type="EMBL" id="CP146203">
    <property type="protein sequence ID" value="XBH22513.1"/>
    <property type="molecule type" value="Genomic_DNA"/>
</dbReference>
<sequence>MRLKSLAGPVAVTVLLGIFVWAIGVRVVAMFQTGEPIAIALATGVAITMVIGVSILGKEWQLAATVQKMANVLAQRGELRQDELPRSPGGRIDRAAADAEFVGLRQVVEDHPGSWQAWFQLGFGYDAAGDRKRARQALRQAAKLFRATSR</sequence>
<protein>
    <submittedName>
        <fullName evidence="2">Tetratricopeptide repeat protein</fullName>
    </submittedName>
</protein>